<feature type="domain" description="RNA polymerase III Rpc82 C -terminal" evidence="9">
    <location>
        <begin position="149"/>
        <end position="321"/>
    </location>
</feature>
<keyword evidence="6 7" id="KW-0539">Nucleus</keyword>
<evidence type="ECO:0000259" key="9">
    <source>
        <dbReference type="Pfam" id="PF05645"/>
    </source>
</evidence>
<dbReference type="GO" id="GO:0006351">
    <property type="term" value="P:DNA-templated transcription"/>
    <property type="evidence" value="ECO:0007669"/>
    <property type="project" value="InterPro"/>
</dbReference>
<evidence type="ECO:0000256" key="6">
    <source>
        <dbReference type="ARBA" id="ARBA00023242"/>
    </source>
</evidence>
<evidence type="ECO:0000256" key="7">
    <source>
        <dbReference type="RuleBase" id="RU367076"/>
    </source>
</evidence>
<dbReference type="Pfam" id="PF08221">
    <property type="entry name" value="HTH_9"/>
    <property type="match status" value="1"/>
</dbReference>
<proteinExistence type="inferred from homology"/>
<keyword evidence="4 7" id="KW-0240">DNA-directed RNA polymerase</keyword>
<dbReference type="InterPro" id="IPR013197">
    <property type="entry name" value="RNA_pol_III_RPC82-rel_HTH"/>
</dbReference>
<keyword evidence="12" id="KW-1185">Reference proteome</keyword>
<dbReference type="FunFam" id="1.10.10.10:FF:000218">
    <property type="entry name" value="DNA-directed RNA polymerase III subunit RPC3"/>
    <property type="match status" value="1"/>
</dbReference>
<dbReference type="AlphaFoldDB" id="A0AAD4IYW5"/>
<evidence type="ECO:0000313" key="12">
    <source>
        <dbReference type="Proteomes" id="UP001190926"/>
    </source>
</evidence>
<keyword evidence="5 7" id="KW-0804">Transcription</keyword>
<gene>
    <name evidence="11" type="ORF">C2S53_004041</name>
</gene>
<feature type="domain" description="RNA polymerase III subunit RPC82-related helix-turn-helix" evidence="10">
    <location>
        <begin position="10"/>
        <end position="69"/>
    </location>
</feature>
<dbReference type="GO" id="GO:0005666">
    <property type="term" value="C:RNA polymerase III complex"/>
    <property type="evidence" value="ECO:0007669"/>
    <property type="project" value="UniProtKB-UniRule"/>
</dbReference>
<comment type="caution">
    <text evidence="11">The sequence shown here is derived from an EMBL/GenBank/DDBJ whole genome shotgun (WGS) entry which is preliminary data.</text>
</comment>
<name>A0AAD4IYW5_PERFH</name>
<dbReference type="InterPro" id="IPR036388">
    <property type="entry name" value="WH-like_DNA-bd_sf"/>
</dbReference>
<protein>
    <recommendedName>
        <fullName evidence="3 7">DNA-directed RNA polymerase III subunit RPC3</fullName>
        <shortName evidence="7">RNA polymerase III subunit C3</shortName>
    </recommendedName>
</protein>
<dbReference type="InterPro" id="IPR008806">
    <property type="entry name" value="RNA_pol_III_Rpc82_C"/>
</dbReference>
<comment type="subcellular location">
    <subcellularLocation>
        <location evidence="1 7">Nucleus</location>
    </subcellularLocation>
</comment>
<dbReference type="Gene3D" id="1.10.10.10">
    <property type="entry name" value="Winged helix-like DNA-binding domain superfamily/Winged helix DNA-binding domain"/>
    <property type="match status" value="4"/>
</dbReference>
<feature type="region of interest" description="Disordered" evidence="8">
    <location>
        <begin position="500"/>
        <end position="530"/>
    </location>
</feature>
<organism evidence="11 12">
    <name type="scientific">Perilla frutescens var. hirtella</name>
    <name type="common">Perilla citriodora</name>
    <name type="synonym">Perilla setoyensis</name>
    <dbReference type="NCBI Taxonomy" id="608512"/>
    <lineage>
        <taxon>Eukaryota</taxon>
        <taxon>Viridiplantae</taxon>
        <taxon>Streptophyta</taxon>
        <taxon>Embryophyta</taxon>
        <taxon>Tracheophyta</taxon>
        <taxon>Spermatophyta</taxon>
        <taxon>Magnoliopsida</taxon>
        <taxon>eudicotyledons</taxon>
        <taxon>Gunneridae</taxon>
        <taxon>Pentapetalae</taxon>
        <taxon>asterids</taxon>
        <taxon>lamiids</taxon>
        <taxon>Lamiales</taxon>
        <taxon>Lamiaceae</taxon>
        <taxon>Nepetoideae</taxon>
        <taxon>Elsholtzieae</taxon>
        <taxon>Perilla</taxon>
    </lineage>
</organism>
<accession>A0AAD4IYW5</accession>
<reference evidence="11 12" key="1">
    <citation type="journal article" date="2021" name="Nat. Commun.">
        <title>Incipient diploidization of the medicinal plant Perilla within 10,000 years.</title>
        <authorList>
            <person name="Zhang Y."/>
            <person name="Shen Q."/>
            <person name="Leng L."/>
            <person name="Zhang D."/>
            <person name="Chen S."/>
            <person name="Shi Y."/>
            <person name="Ning Z."/>
            <person name="Chen S."/>
        </authorList>
    </citation>
    <scope>NUCLEOTIDE SEQUENCE [LARGE SCALE GENOMIC DNA]</scope>
    <source>
        <strain evidence="12">cv. PC099</strain>
    </source>
</reference>
<evidence type="ECO:0000256" key="5">
    <source>
        <dbReference type="ARBA" id="ARBA00023163"/>
    </source>
</evidence>
<comment type="similarity">
    <text evidence="2 7">Belongs to the eukaryotic RPC3/POLR3C RNA polymerase subunit family.</text>
</comment>
<comment type="subunit">
    <text evidence="7">Component of the RNA polymerase III (Pol III) complex consisting of 17 subunits.</text>
</comment>
<evidence type="ECO:0000256" key="4">
    <source>
        <dbReference type="ARBA" id="ARBA00022478"/>
    </source>
</evidence>
<evidence type="ECO:0000259" key="10">
    <source>
        <dbReference type="Pfam" id="PF08221"/>
    </source>
</evidence>
<dbReference type="EMBL" id="SDAM02000517">
    <property type="protein sequence ID" value="KAH6824075.1"/>
    <property type="molecule type" value="Genomic_DNA"/>
</dbReference>
<sequence>MESSSHGILLAVHIISSFHGDLCSKVCECLLRRGTLPLIQIIRYTGLSRENVMACLRILIHHNCVQAFAMEQEGGFGDAPRIVTQYMALFDNMLHKMRGSKFLEIIYEELNKQCARIFFRFLEHGRLSFKQVIDSAPVPAKGCETVRESFRRLLNARFIEHCPVPEPFLALPSEEEPSSRIRGANSAKNAAERQTMEQRALIAAAPMESMRFSIEEDDLFEEEGENTNSLKVGEKRKQDVLKLDESISDPNRKKEVLWRVNFEEFVYLLRHKACISYVQKKINNDASIALSAIFSLSRQLDTRKKAENSAYVPVSAVYDEVRKAKADPDKVFKSIRTALDHLGCQSLWTDMDGSYSVDIEGIIGMARKEEVESVVLKRYGREAYMIFRMLSKADCFVETKKILAHTLFEEKVGVVKLHKLWIDEYLHMEKVDAGVKYGFLLWKINQQLLGVHFLDEMYHAALNLRLRVAHELHQRKELLEMEWKIEEWREKMLEELRESGEKKLKMKESGEKKLKTKESGENKLETNESSKMEVGTVFQWPKEKLEKMRKENPMYDRVIRNEHLKEVRELLESNLMNLDDVIMLFHDF</sequence>
<dbReference type="InterPro" id="IPR039748">
    <property type="entry name" value="RPC3"/>
</dbReference>
<comment type="function">
    <text evidence="7">DNA-dependent RNA polymerase catalyzes the transcription of DNA into RNA using the four ribonucleoside triphosphates as substrates. Specific core component of RNA polymerase III which synthesizes small RNAs, such as 5S rRNA and tRNAs.</text>
</comment>
<dbReference type="PANTHER" id="PTHR12949:SF0">
    <property type="entry name" value="DNA-DIRECTED RNA POLYMERASE III SUBUNIT RPC3"/>
    <property type="match status" value="1"/>
</dbReference>
<evidence type="ECO:0000256" key="1">
    <source>
        <dbReference type="ARBA" id="ARBA00004123"/>
    </source>
</evidence>
<evidence type="ECO:0000256" key="2">
    <source>
        <dbReference type="ARBA" id="ARBA00007206"/>
    </source>
</evidence>
<dbReference type="PANTHER" id="PTHR12949">
    <property type="entry name" value="RNA POLYMERASE III DNA DIRECTED -RELATED"/>
    <property type="match status" value="1"/>
</dbReference>
<evidence type="ECO:0000256" key="3">
    <source>
        <dbReference type="ARBA" id="ARBA00016689"/>
    </source>
</evidence>
<dbReference type="Proteomes" id="UP001190926">
    <property type="component" value="Unassembled WGS sequence"/>
</dbReference>
<dbReference type="Pfam" id="PF05645">
    <property type="entry name" value="RNA_pol_Rpc82"/>
    <property type="match status" value="1"/>
</dbReference>
<evidence type="ECO:0000256" key="8">
    <source>
        <dbReference type="SAM" id="MobiDB-lite"/>
    </source>
</evidence>
<dbReference type="GO" id="GO:0003697">
    <property type="term" value="F:single-stranded DNA binding"/>
    <property type="evidence" value="ECO:0007669"/>
    <property type="project" value="UniProtKB-UniRule"/>
</dbReference>
<evidence type="ECO:0000313" key="11">
    <source>
        <dbReference type="EMBL" id="KAH6824075.1"/>
    </source>
</evidence>